<feature type="transmembrane region" description="Helical" evidence="11">
    <location>
        <begin position="996"/>
        <end position="1017"/>
    </location>
</feature>
<feature type="transmembrane region" description="Helical" evidence="11">
    <location>
        <begin position="906"/>
        <end position="925"/>
    </location>
</feature>
<keyword evidence="8 11" id="KW-1133">Transmembrane helix</keyword>
<dbReference type="GeneID" id="7826129"/>
<dbReference type="GO" id="GO:0005524">
    <property type="term" value="F:ATP binding"/>
    <property type="evidence" value="ECO:0007669"/>
    <property type="project" value="UniProtKB-KW"/>
</dbReference>
<dbReference type="InterPro" id="IPR003593">
    <property type="entry name" value="AAA+_ATPase"/>
</dbReference>
<dbReference type="RefSeq" id="XP_001009156.2">
    <property type="nucleotide sequence ID" value="XM_001009156.3"/>
</dbReference>
<evidence type="ECO:0000256" key="9">
    <source>
        <dbReference type="ARBA" id="ARBA00023136"/>
    </source>
</evidence>
<dbReference type="HOGENOM" id="CLU_000604_27_1_1"/>
<dbReference type="GO" id="GO:0016887">
    <property type="term" value="F:ATP hydrolysis activity"/>
    <property type="evidence" value="ECO:0007669"/>
    <property type="project" value="InterPro"/>
</dbReference>
<dbReference type="InterPro" id="IPR017871">
    <property type="entry name" value="ABC_transporter-like_CS"/>
</dbReference>
<keyword evidence="7" id="KW-0067">ATP-binding</keyword>
<evidence type="ECO:0000256" key="8">
    <source>
        <dbReference type="ARBA" id="ARBA00022989"/>
    </source>
</evidence>
<sequence>MDKSSTFNIKSQGDQEDVSLLNQQESKKNMEDKSIVATSSCFIEIPSSQIQKDHLLSQEQQMQQIESSSQPFSIYMQTPFILRALMIDMLKLLLKAARDSKFFKSLTVANLPELPPQQQITHNYQKFQTNLDRKLEEARKNNRILNAQDMLNVFVKTFSKQLTVTIILTCLSYMCLFGSSLLIKQLISYIQNNGVNQTALLIAGSLITLNILWVLFHHNNLRLNAMVQSNFRNIFMKVLYKKVSSLSAFSVKEANVGKLINLISNDLQTLEQRFNAIFFLLSVPLPLIASTSYLYIKYGFAGLFGFGLLIITYPILLFLSKLNQKFFSDKSKYTDQRINLTKEIIEGVRLIKMYAWEEAFFHSMNVVRKLELMNILKITIITVLNFCIGHTFSIFGTYFILYFMFNYGESGAVDTALLFTTLNILNFTKNQALNVLSIGVSNILQLKVIINRMISVLVLKEKSMTKIEDEGEENAQTKLCQLQNGSVIFQNFTGYWKENIAVLNDINLEINKGELVCIVGQVGSGKTSLLNCLLKEIPIYKGYFNFSGNLAYVEQEPYIFSNTVKENILFGREYNEELYQNVIKASCLEQDITKFEFGDQTHIGERGVNISGGQKARISLARALYSQADIYLFDDPLSAVDSKVAKTIFFEAIKAFCKDSTVILVTHQIHFSRFASKIVILDQGRIVQQGTYAELEQTLQNLSSELHHNDHKLTEKSEENANKSEKLYQTQQINDETNKIVNNCQPQKEVVPKEEDVVVNLQTYFGFFKESGIIFVMPLIIVFYIFSHVVYVQFNKALGEFDESENKQELIHRIGYIVLIYIFAQLIKNISLCFAINKLCNKLLHKMVLSLLRSKVLFFDVTPSGRILQRFSSDIGQIDENLALILADIFEIFIGIIVNFTTIILITPYFSFVVLFEAAVLFYFFKKCKQGIMSTKQIDLKTKSPLLTFFSLSIQGVLPIKVYKQNENFEKEFDFLASNQLRASIYYLVCQRGFGAFINLFTAICNGMGIFLIVYVANSTSDIGQCIIYFVNGIELLQWGMRQLVNLDVAMTNVQRCLNLTKIEHEPSLKTQYDGQLEYKSQDEQVKKFPFEGQLVFKNVKMRYRKDLDLVFKDLSFKILPGKRVGFVGRTGAGKSSIIQALFRITELEYNQGRGDSCDILLDGHSIKNLGLHTLRAGISIIPQSPFIFSGTIRRNLDPLDEYTDETIYEVLRDISLYEKVNQLPKNIYEDMSNASDIFSAGQKQLICLGRAILRKSQLIVLDEATANVDMLTDELIQEKIRQKFKNSTVITIAHRLNTIADYDQIIVMEQGKAVEQGTPYELLQNSNGIFYQMVQHTGAKNALLIKRIAHQKELQKQTQEDI</sequence>
<dbReference type="InterPro" id="IPR044726">
    <property type="entry name" value="ABCC_6TM_D2"/>
</dbReference>
<dbReference type="OrthoDB" id="6500128at2759"/>
<gene>
    <name evidence="14" type="ORF">TTHERM_00265150</name>
</gene>
<keyword evidence="5" id="KW-0677">Repeat</keyword>
<dbReference type="SMART" id="SM00382">
    <property type="entry name" value="AAA"/>
    <property type="match status" value="2"/>
</dbReference>
<dbReference type="PROSITE" id="PS50929">
    <property type="entry name" value="ABC_TM1F"/>
    <property type="match status" value="2"/>
</dbReference>
<dbReference type="GO" id="GO:0140359">
    <property type="term" value="F:ABC-type transporter activity"/>
    <property type="evidence" value="ECO:0007669"/>
    <property type="project" value="InterPro"/>
</dbReference>
<keyword evidence="15" id="KW-1185">Reference proteome</keyword>
<dbReference type="FunFam" id="3.40.50.300:FF:000163">
    <property type="entry name" value="Multidrug resistance-associated protein member 4"/>
    <property type="match status" value="1"/>
</dbReference>
<dbReference type="CDD" id="cd03244">
    <property type="entry name" value="ABCC_MRP_domain2"/>
    <property type="match status" value="1"/>
</dbReference>
<feature type="transmembrane region" description="Helical" evidence="11">
    <location>
        <begin position="162"/>
        <end position="183"/>
    </location>
</feature>
<feature type="region of interest" description="Disordered" evidence="10">
    <location>
        <begin position="1"/>
        <end position="29"/>
    </location>
</feature>
<dbReference type="FunFam" id="3.40.50.300:FF:000973">
    <property type="entry name" value="Multidrug resistance-associated protein 4"/>
    <property type="match status" value="1"/>
</dbReference>
<dbReference type="InterPro" id="IPR011527">
    <property type="entry name" value="ABC1_TM_dom"/>
</dbReference>
<keyword evidence="6" id="KW-0547">Nucleotide-binding</keyword>
<comment type="subcellular location">
    <subcellularLocation>
        <location evidence="1">Membrane</location>
        <topology evidence="1">Multi-pass membrane protein</topology>
    </subcellularLocation>
</comment>
<keyword evidence="4 11" id="KW-0812">Transmembrane</keyword>
<dbReference type="PANTHER" id="PTHR24223:SF456">
    <property type="entry name" value="MULTIDRUG RESISTANCE-ASSOCIATED PROTEIN LETHAL(2)03659"/>
    <property type="match status" value="1"/>
</dbReference>
<dbReference type="Gene3D" id="1.20.1560.10">
    <property type="entry name" value="ABC transporter type 1, transmembrane domain"/>
    <property type="match status" value="2"/>
</dbReference>
<dbReference type="EMBL" id="GG662830">
    <property type="protein sequence ID" value="EAR88911.2"/>
    <property type="molecule type" value="Genomic_DNA"/>
</dbReference>
<evidence type="ECO:0000259" key="12">
    <source>
        <dbReference type="PROSITE" id="PS50893"/>
    </source>
</evidence>
<dbReference type="InterPro" id="IPR003439">
    <property type="entry name" value="ABC_transporter-like_ATP-bd"/>
</dbReference>
<accession>Q22TX6</accession>
<feature type="transmembrane region" description="Helical" evidence="11">
    <location>
        <begin position="773"/>
        <end position="794"/>
    </location>
</feature>
<dbReference type="eggNOG" id="KOG0054">
    <property type="taxonomic scope" value="Eukaryota"/>
</dbReference>
<organism evidence="14 15">
    <name type="scientific">Tetrahymena thermophila (strain SB210)</name>
    <dbReference type="NCBI Taxonomy" id="312017"/>
    <lineage>
        <taxon>Eukaryota</taxon>
        <taxon>Sar</taxon>
        <taxon>Alveolata</taxon>
        <taxon>Ciliophora</taxon>
        <taxon>Intramacronucleata</taxon>
        <taxon>Oligohymenophorea</taxon>
        <taxon>Hymenostomatida</taxon>
        <taxon>Tetrahymenina</taxon>
        <taxon>Tetrahymenidae</taxon>
        <taxon>Tetrahymena</taxon>
    </lineage>
</organism>
<evidence type="ECO:0000256" key="7">
    <source>
        <dbReference type="ARBA" id="ARBA00022840"/>
    </source>
</evidence>
<feature type="domain" description="ABC transporter" evidence="12">
    <location>
        <begin position="1095"/>
        <end position="1336"/>
    </location>
</feature>
<feature type="domain" description="ABC transporter" evidence="12">
    <location>
        <begin position="487"/>
        <end position="708"/>
    </location>
</feature>
<dbReference type="CDD" id="cd18579">
    <property type="entry name" value="ABC_6TM_ABCC_D1"/>
    <property type="match status" value="1"/>
</dbReference>
<dbReference type="SUPFAM" id="SSF90123">
    <property type="entry name" value="ABC transporter transmembrane region"/>
    <property type="match status" value="2"/>
</dbReference>
<protein>
    <submittedName>
        <fullName evidence="14">ABC transporter C family protein</fullName>
    </submittedName>
</protein>
<feature type="transmembrane region" description="Helical" evidence="11">
    <location>
        <begin position="276"/>
        <end position="296"/>
    </location>
</feature>
<feature type="transmembrane region" description="Helical" evidence="11">
    <location>
        <begin position="814"/>
        <end position="837"/>
    </location>
</feature>
<reference evidence="15" key="1">
    <citation type="journal article" date="2006" name="PLoS Biol.">
        <title>Macronuclear genome sequence of the ciliate Tetrahymena thermophila, a model eukaryote.</title>
        <authorList>
            <person name="Eisen J.A."/>
            <person name="Coyne R.S."/>
            <person name="Wu M."/>
            <person name="Wu D."/>
            <person name="Thiagarajan M."/>
            <person name="Wortman J.R."/>
            <person name="Badger J.H."/>
            <person name="Ren Q."/>
            <person name="Amedeo P."/>
            <person name="Jones K.M."/>
            <person name="Tallon L.J."/>
            <person name="Delcher A.L."/>
            <person name="Salzberg S.L."/>
            <person name="Silva J.C."/>
            <person name="Haas B.J."/>
            <person name="Majoros W.H."/>
            <person name="Farzad M."/>
            <person name="Carlton J.M."/>
            <person name="Smith R.K. Jr."/>
            <person name="Garg J."/>
            <person name="Pearlman R.E."/>
            <person name="Karrer K.M."/>
            <person name="Sun L."/>
            <person name="Manning G."/>
            <person name="Elde N.C."/>
            <person name="Turkewitz A.P."/>
            <person name="Asai D.J."/>
            <person name="Wilkes D.E."/>
            <person name="Wang Y."/>
            <person name="Cai H."/>
            <person name="Collins K."/>
            <person name="Stewart B.A."/>
            <person name="Lee S.R."/>
            <person name="Wilamowska K."/>
            <person name="Weinberg Z."/>
            <person name="Ruzzo W.L."/>
            <person name="Wloga D."/>
            <person name="Gaertig J."/>
            <person name="Frankel J."/>
            <person name="Tsao C.-C."/>
            <person name="Gorovsky M.A."/>
            <person name="Keeling P.J."/>
            <person name="Waller R.F."/>
            <person name="Patron N.J."/>
            <person name="Cherry J.M."/>
            <person name="Stover N.A."/>
            <person name="Krieger C.J."/>
            <person name="del Toro C."/>
            <person name="Ryder H.F."/>
            <person name="Williamson S.C."/>
            <person name="Barbeau R.A."/>
            <person name="Hamilton E.P."/>
            <person name="Orias E."/>
        </authorList>
    </citation>
    <scope>NUCLEOTIDE SEQUENCE [LARGE SCALE GENOMIC DNA]</scope>
    <source>
        <strain evidence="15">SB210</strain>
    </source>
</reference>
<name>Q22TX6_TETTS</name>
<dbReference type="CDD" id="cd18580">
    <property type="entry name" value="ABC_6TM_ABCC_D2"/>
    <property type="match status" value="1"/>
</dbReference>
<dbReference type="CDD" id="cd03250">
    <property type="entry name" value="ABCC_MRP_domain1"/>
    <property type="match status" value="1"/>
</dbReference>
<feature type="transmembrane region" description="Helical" evidence="11">
    <location>
        <begin position="302"/>
        <end position="322"/>
    </location>
</feature>
<dbReference type="STRING" id="312017.Q22TX6"/>
<evidence type="ECO:0000256" key="11">
    <source>
        <dbReference type="SAM" id="Phobius"/>
    </source>
</evidence>
<dbReference type="InterPro" id="IPR036640">
    <property type="entry name" value="ABC1_TM_sf"/>
</dbReference>
<proteinExistence type="inferred from homology"/>
<feature type="transmembrane region" description="Helical" evidence="11">
    <location>
        <begin position="195"/>
        <end position="216"/>
    </location>
</feature>
<keyword evidence="3" id="KW-0813">Transport</keyword>
<dbReference type="PANTHER" id="PTHR24223">
    <property type="entry name" value="ATP-BINDING CASSETTE SUB-FAMILY C"/>
    <property type="match status" value="1"/>
</dbReference>
<dbReference type="GO" id="GO:0016020">
    <property type="term" value="C:membrane"/>
    <property type="evidence" value="ECO:0007669"/>
    <property type="project" value="UniProtKB-SubCell"/>
</dbReference>
<evidence type="ECO:0000256" key="10">
    <source>
        <dbReference type="SAM" id="MobiDB-lite"/>
    </source>
</evidence>
<dbReference type="Pfam" id="PF00005">
    <property type="entry name" value="ABC_tran"/>
    <property type="match status" value="2"/>
</dbReference>
<evidence type="ECO:0000256" key="6">
    <source>
        <dbReference type="ARBA" id="ARBA00022741"/>
    </source>
</evidence>
<dbReference type="Gene3D" id="3.40.50.300">
    <property type="entry name" value="P-loop containing nucleotide triphosphate hydrolases"/>
    <property type="match status" value="2"/>
</dbReference>
<evidence type="ECO:0000256" key="4">
    <source>
        <dbReference type="ARBA" id="ARBA00022692"/>
    </source>
</evidence>
<evidence type="ECO:0000256" key="3">
    <source>
        <dbReference type="ARBA" id="ARBA00022448"/>
    </source>
</evidence>
<evidence type="ECO:0000256" key="2">
    <source>
        <dbReference type="ARBA" id="ARBA00009726"/>
    </source>
</evidence>
<evidence type="ECO:0000313" key="14">
    <source>
        <dbReference type="EMBL" id="EAR88911.2"/>
    </source>
</evidence>
<dbReference type="SUPFAM" id="SSF52540">
    <property type="entry name" value="P-loop containing nucleoside triphosphate hydrolases"/>
    <property type="match status" value="2"/>
</dbReference>
<dbReference type="Proteomes" id="UP000009168">
    <property type="component" value="Unassembled WGS sequence"/>
</dbReference>
<feature type="domain" description="ABC transmembrane type-1" evidence="13">
    <location>
        <begin position="164"/>
        <end position="427"/>
    </location>
</feature>
<evidence type="ECO:0000313" key="15">
    <source>
        <dbReference type="Proteomes" id="UP000009168"/>
    </source>
</evidence>
<feature type="transmembrane region" description="Helical" evidence="11">
    <location>
        <begin position="882"/>
        <end position="900"/>
    </location>
</feature>
<evidence type="ECO:0000259" key="13">
    <source>
        <dbReference type="PROSITE" id="PS50929"/>
    </source>
</evidence>
<feature type="domain" description="ABC transmembrane type-1" evidence="13">
    <location>
        <begin position="814"/>
        <end position="1047"/>
    </location>
</feature>
<comment type="similarity">
    <text evidence="2">Belongs to the ABC transporter superfamily. ABCC family. Conjugate transporter (TC 3.A.1.208) subfamily.</text>
</comment>
<dbReference type="PROSITE" id="PS50893">
    <property type="entry name" value="ABC_TRANSPORTER_2"/>
    <property type="match status" value="2"/>
</dbReference>
<dbReference type="InterPro" id="IPR050173">
    <property type="entry name" value="ABC_transporter_C-like"/>
</dbReference>
<dbReference type="PROSITE" id="PS00211">
    <property type="entry name" value="ABC_TRANSPORTER_1"/>
    <property type="match status" value="2"/>
</dbReference>
<dbReference type="Pfam" id="PF00664">
    <property type="entry name" value="ABC_membrane"/>
    <property type="match status" value="2"/>
</dbReference>
<dbReference type="InterPro" id="IPR027417">
    <property type="entry name" value="P-loop_NTPase"/>
</dbReference>
<feature type="compositionally biased region" description="Polar residues" evidence="10">
    <location>
        <begin position="1"/>
        <end position="12"/>
    </location>
</feature>
<keyword evidence="9 11" id="KW-0472">Membrane</keyword>
<dbReference type="InParanoid" id="Q22TX6"/>
<dbReference type="InterPro" id="IPR044746">
    <property type="entry name" value="ABCC_6TM_D1"/>
</dbReference>
<evidence type="ECO:0000256" key="5">
    <source>
        <dbReference type="ARBA" id="ARBA00022737"/>
    </source>
</evidence>
<evidence type="ECO:0000256" key="1">
    <source>
        <dbReference type="ARBA" id="ARBA00004141"/>
    </source>
</evidence>
<dbReference type="KEGG" id="tet:TTHERM_00265150"/>
<feature type="transmembrane region" description="Helical" evidence="11">
    <location>
        <begin position="378"/>
        <end position="405"/>
    </location>
</feature>